<protein>
    <submittedName>
        <fullName evidence="1">Uncharacterized protein</fullName>
    </submittedName>
</protein>
<dbReference type="EMBL" id="BRYA01000898">
    <property type="protein sequence ID" value="GMI35217.1"/>
    <property type="molecule type" value="Genomic_DNA"/>
</dbReference>
<dbReference type="OrthoDB" id="1903104at2759"/>
<keyword evidence="2" id="KW-1185">Reference proteome</keyword>
<proteinExistence type="predicted"/>
<dbReference type="Proteomes" id="UP001165065">
    <property type="component" value="Unassembled WGS sequence"/>
</dbReference>
<name>A0A9W7G6P1_9STRA</name>
<gene>
    <name evidence="1" type="ORF">TrCOL_g1733</name>
</gene>
<evidence type="ECO:0000313" key="2">
    <source>
        <dbReference type="Proteomes" id="UP001165065"/>
    </source>
</evidence>
<organism evidence="1 2">
    <name type="scientific">Triparma columacea</name>
    <dbReference type="NCBI Taxonomy" id="722753"/>
    <lineage>
        <taxon>Eukaryota</taxon>
        <taxon>Sar</taxon>
        <taxon>Stramenopiles</taxon>
        <taxon>Ochrophyta</taxon>
        <taxon>Bolidophyceae</taxon>
        <taxon>Parmales</taxon>
        <taxon>Triparmaceae</taxon>
        <taxon>Triparma</taxon>
    </lineage>
</organism>
<evidence type="ECO:0000313" key="1">
    <source>
        <dbReference type="EMBL" id="GMI35217.1"/>
    </source>
</evidence>
<dbReference type="AlphaFoldDB" id="A0A9W7G6P1"/>
<reference evidence="2" key="1">
    <citation type="journal article" date="2023" name="Commun. Biol.">
        <title>Genome analysis of Parmales, the sister group of diatoms, reveals the evolutionary specialization of diatoms from phago-mixotrophs to photoautotrophs.</title>
        <authorList>
            <person name="Ban H."/>
            <person name="Sato S."/>
            <person name="Yoshikawa S."/>
            <person name="Yamada K."/>
            <person name="Nakamura Y."/>
            <person name="Ichinomiya M."/>
            <person name="Sato N."/>
            <person name="Blanc-Mathieu R."/>
            <person name="Endo H."/>
            <person name="Kuwata A."/>
            <person name="Ogata H."/>
        </authorList>
    </citation>
    <scope>NUCLEOTIDE SEQUENCE [LARGE SCALE GENOMIC DNA]</scope>
</reference>
<sequence>MNVKYTVITYDNVSDTFSISEDTDDNASEDNKEEEEVEELCHDLFMDFAPTRKNKRAKKSNEITIGATSTKRQKSPEKLAYGPLEKLVYEALEKLVSYVISCGGKRDLLEGWSARRYPSGVWTYYSKEGTKFRSRREVARWLKLALEKVASDETLEKVASDEALETVASDEALGKVASDEALEKLVLYVISCGGKRDSLEGWSARCTLSGAWHYYSKEGTKFLSRREVARRLKLPGAPMLVQRTIENIASPEECKEALEKLASFVVLCGGTRDLVNGWSARRYPSGVWTYCSKEGNWFISRPEVARWLELPGAPMLVLTVQRTIENIASPEECREALEKLVSYVVLCGGKRDLLEGWSTRRDTSRKWFYFSKKGNWFKCRPDVARWLNLPGAPDGRSQVSKKRKR</sequence>
<accession>A0A9W7G6P1</accession>
<comment type="caution">
    <text evidence="1">The sequence shown here is derived from an EMBL/GenBank/DDBJ whole genome shotgun (WGS) entry which is preliminary data.</text>
</comment>